<evidence type="ECO:0000256" key="1">
    <source>
        <dbReference type="SAM" id="Phobius"/>
    </source>
</evidence>
<dbReference type="EMBL" id="CM002923">
    <property type="protein sequence ID" value="KGN63344.1"/>
    <property type="molecule type" value="Genomic_DNA"/>
</dbReference>
<feature type="transmembrane region" description="Helical" evidence="1">
    <location>
        <begin position="194"/>
        <end position="214"/>
    </location>
</feature>
<gene>
    <name evidence="2" type="ORF">Csa_2G431130</name>
</gene>
<dbReference type="eggNOG" id="ENOG502QTKC">
    <property type="taxonomic scope" value="Eukaryota"/>
</dbReference>
<dbReference type="OrthoDB" id="8048523at2759"/>
<reference evidence="2 3" key="3">
    <citation type="journal article" date="2010" name="BMC Genomics">
        <title>Transcriptome sequencing and comparative analysis of cucumber flowers with different sex types.</title>
        <authorList>
            <person name="Guo S."/>
            <person name="Zheng Y."/>
            <person name="Joung J.G."/>
            <person name="Liu S."/>
            <person name="Zhang Z."/>
            <person name="Crasta O.R."/>
            <person name="Sobral B.W."/>
            <person name="Xu Y."/>
            <person name="Huang S."/>
            <person name="Fei Z."/>
        </authorList>
    </citation>
    <scope>NUCLEOTIDE SEQUENCE [LARGE SCALE GENOMIC DNA]</scope>
    <source>
        <strain evidence="3">cv. 9930</strain>
    </source>
</reference>
<reference evidence="2 3" key="4">
    <citation type="journal article" date="2011" name="BMC Genomics">
        <title>RNA-Seq improves annotation of protein-coding genes in the cucumber genome.</title>
        <authorList>
            <person name="Li Z."/>
            <person name="Zhang Z."/>
            <person name="Yan P."/>
            <person name="Huang S."/>
            <person name="Fei Z."/>
            <person name="Lin K."/>
        </authorList>
    </citation>
    <scope>NUCLEOTIDE SEQUENCE [LARGE SCALE GENOMIC DNA]</scope>
    <source>
        <strain evidence="3">cv. 9930</strain>
    </source>
</reference>
<evidence type="ECO:0008006" key="4">
    <source>
        <dbReference type="Google" id="ProtNLM"/>
    </source>
</evidence>
<accession>A0A0A0LQS0</accession>
<dbReference type="GO" id="GO:0009941">
    <property type="term" value="C:chloroplast envelope"/>
    <property type="evidence" value="ECO:0000318"/>
    <property type="project" value="GO_Central"/>
</dbReference>
<dbReference type="OMA" id="YQEWDSV"/>
<feature type="transmembrane region" description="Helical" evidence="1">
    <location>
        <begin position="226"/>
        <end position="244"/>
    </location>
</feature>
<dbReference type="PANTHER" id="PTHR34809">
    <property type="entry name" value="MALTOSE EXCESS PROTEIN 1, CHLOROPLASTIC-RELATED"/>
    <property type="match status" value="1"/>
</dbReference>
<organism evidence="2 3">
    <name type="scientific">Cucumis sativus</name>
    <name type="common">Cucumber</name>
    <dbReference type="NCBI Taxonomy" id="3659"/>
    <lineage>
        <taxon>Eukaryota</taxon>
        <taxon>Viridiplantae</taxon>
        <taxon>Streptophyta</taxon>
        <taxon>Embryophyta</taxon>
        <taxon>Tracheophyta</taxon>
        <taxon>Spermatophyta</taxon>
        <taxon>Magnoliopsida</taxon>
        <taxon>eudicotyledons</taxon>
        <taxon>Gunneridae</taxon>
        <taxon>Pentapetalae</taxon>
        <taxon>rosids</taxon>
        <taxon>fabids</taxon>
        <taxon>Cucurbitales</taxon>
        <taxon>Cucurbitaceae</taxon>
        <taxon>Benincaseae</taxon>
        <taxon>Cucumis</taxon>
    </lineage>
</organism>
<reference evidence="2 3" key="2">
    <citation type="journal article" date="2009" name="PLoS ONE">
        <title>An integrated genetic and cytogenetic map of the cucumber genome.</title>
        <authorList>
            <person name="Ren Y."/>
            <person name="Zhang Z."/>
            <person name="Liu J."/>
            <person name="Staub J.E."/>
            <person name="Han Y."/>
            <person name="Cheng Z."/>
            <person name="Li X."/>
            <person name="Lu J."/>
            <person name="Miao H."/>
            <person name="Kang H."/>
            <person name="Xie B."/>
            <person name="Gu X."/>
            <person name="Wang X."/>
            <person name="Du Y."/>
            <person name="Jin W."/>
            <person name="Huang S."/>
        </authorList>
    </citation>
    <scope>NUCLEOTIDE SEQUENCE [LARGE SCALE GENOMIC DNA]</scope>
    <source>
        <strain evidence="3">cv. 9930</strain>
    </source>
</reference>
<dbReference type="AlphaFoldDB" id="A0A0A0LQS0"/>
<feature type="transmembrane region" description="Helical" evidence="1">
    <location>
        <begin position="168"/>
        <end position="188"/>
    </location>
</feature>
<evidence type="ECO:0000313" key="3">
    <source>
        <dbReference type="Proteomes" id="UP000029981"/>
    </source>
</evidence>
<feature type="transmembrane region" description="Helical" evidence="1">
    <location>
        <begin position="250"/>
        <end position="272"/>
    </location>
</feature>
<feature type="transmembrane region" description="Helical" evidence="1">
    <location>
        <begin position="343"/>
        <end position="362"/>
    </location>
</feature>
<name>A0A0A0LQS0_CUCSA</name>
<feature type="transmembrane region" description="Helical" evidence="1">
    <location>
        <begin position="314"/>
        <end position="334"/>
    </location>
</feature>
<keyword evidence="1" id="KW-0812">Transmembrane</keyword>
<dbReference type="STRING" id="3659.A0A0A0LQS0"/>
<protein>
    <recommendedName>
        <fullName evidence="4">Maltose excess protein 1-like, chloroplastic</fullName>
    </recommendedName>
</protein>
<dbReference type="KEGG" id="csv:101207049"/>
<keyword evidence="1" id="KW-0472">Membrane</keyword>
<keyword evidence="3" id="KW-1185">Reference proteome</keyword>
<sequence length="413" mass="45349">MLMAVKLPLASNGATPPLRRNPLGFYSAASIPLKPISLSLPLNNKNPHNCFCLKQVLPYSSRLNLPNRRFTPVAAVDSDAPHSHHQGSETLRDSKRFEEWNSLTAKFSAAANIPFMLLQLPQIILNARNLLAGNTTALLAVPWLGMLTGLLGNLALLSYFAKKREKEAMVIQTLGAVTTYIVFAQLSIAGAMPLPYFAATSAVVASGLLINFMNFFNILPIQILKFWEDFITVGGFSILPQVMWSTFVPFIPNSILPGATALVTALLAVALARAGKLPEKGVKFVGALSGWTATLLFMWMPVSQMWTNYLNPENIKGLSALTMLLALIGNGLVLPRALFIRDFMWFLGSGWAILFYGYANILCLYCCNGVSREFFIAATAGLFSWIGFFFWRDSVVYGFNSPLTSLKELLFGS</sequence>
<evidence type="ECO:0000313" key="2">
    <source>
        <dbReference type="EMBL" id="KGN63344.1"/>
    </source>
</evidence>
<dbReference type="Gramene" id="KGN63344">
    <property type="protein sequence ID" value="KGN63344"/>
    <property type="gene ID" value="Csa_2G431130"/>
</dbReference>
<dbReference type="Proteomes" id="UP000029981">
    <property type="component" value="Chromosome 2"/>
</dbReference>
<dbReference type="InterPro" id="IPR034628">
    <property type="entry name" value="MEX1/MEX1-like"/>
</dbReference>
<reference evidence="2 3" key="1">
    <citation type="journal article" date="2009" name="Nat. Genet.">
        <title>The genome of the cucumber, Cucumis sativus L.</title>
        <authorList>
            <person name="Huang S."/>
            <person name="Li R."/>
            <person name="Zhang Z."/>
            <person name="Li L."/>
            <person name="Gu X."/>
            <person name="Fan W."/>
            <person name="Lucas W.J."/>
            <person name="Wang X."/>
            <person name="Xie B."/>
            <person name="Ni P."/>
            <person name="Ren Y."/>
            <person name="Zhu H."/>
            <person name="Li J."/>
            <person name="Lin K."/>
            <person name="Jin W."/>
            <person name="Fei Z."/>
            <person name="Li G."/>
            <person name="Staub J."/>
            <person name="Kilian A."/>
            <person name="van der Vossen E.A."/>
            <person name="Wu Y."/>
            <person name="Guo J."/>
            <person name="He J."/>
            <person name="Jia Z."/>
            <person name="Ren Y."/>
            <person name="Tian G."/>
            <person name="Lu Y."/>
            <person name="Ruan J."/>
            <person name="Qian W."/>
            <person name="Wang M."/>
            <person name="Huang Q."/>
            <person name="Li B."/>
            <person name="Xuan Z."/>
            <person name="Cao J."/>
            <person name="Asan"/>
            <person name="Wu Z."/>
            <person name="Zhang J."/>
            <person name="Cai Q."/>
            <person name="Bai Y."/>
            <person name="Zhao B."/>
            <person name="Han Y."/>
            <person name="Li Y."/>
            <person name="Li X."/>
            <person name="Wang S."/>
            <person name="Shi Q."/>
            <person name="Liu S."/>
            <person name="Cho W.K."/>
            <person name="Kim J.Y."/>
            <person name="Xu Y."/>
            <person name="Heller-Uszynska K."/>
            <person name="Miao H."/>
            <person name="Cheng Z."/>
            <person name="Zhang S."/>
            <person name="Wu J."/>
            <person name="Yang Y."/>
            <person name="Kang H."/>
            <person name="Li M."/>
            <person name="Liang H."/>
            <person name="Ren X."/>
            <person name="Shi Z."/>
            <person name="Wen M."/>
            <person name="Jian M."/>
            <person name="Yang H."/>
            <person name="Zhang G."/>
            <person name="Yang Z."/>
            <person name="Chen R."/>
            <person name="Liu S."/>
            <person name="Li J."/>
            <person name="Ma L."/>
            <person name="Liu H."/>
            <person name="Zhou Y."/>
            <person name="Zhao J."/>
            <person name="Fang X."/>
            <person name="Li G."/>
            <person name="Fang L."/>
            <person name="Li Y."/>
            <person name="Liu D."/>
            <person name="Zheng H."/>
            <person name="Zhang Y."/>
            <person name="Qin N."/>
            <person name="Li Z."/>
            <person name="Yang G."/>
            <person name="Yang S."/>
            <person name="Bolund L."/>
            <person name="Kristiansen K."/>
            <person name="Zheng H."/>
            <person name="Li S."/>
            <person name="Zhang X."/>
            <person name="Yang H."/>
            <person name="Wang J."/>
            <person name="Sun R."/>
            <person name="Zhang B."/>
            <person name="Jiang S."/>
            <person name="Wang J."/>
            <person name="Du Y."/>
            <person name="Li S."/>
        </authorList>
    </citation>
    <scope>NUCLEOTIDE SEQUENCE [LARGE SCALE GENOMIC DNA]</scope>
    <source>
        <strain evidence="3">cv. 9930</strain>
    </source>
</reference>
<feature type="transmembrane region" description="Helical" evidence="1">
    <location>
        <begin position="374"/>
        <end position="391"/>
    </location>
</feature>
<dbReference type="PANTHER" id="PTHR34809:SF1">
    <property type="entry name" value="MALTOSE EXCESS PROTEIN 1, CHLOROPLASTIC-RELATED"/>
    <property type="match status" value="1"/>
</dbReference>
<dbReference type="GO" id="GO:0005363">
    <property type="term" value="F:maltose transmembrane transporter activity"/>
    <property type="evidence" value="ECO:0000318"/>
    <property type="project" value="GO_Central"/>
</dbReference>
<feature type="transmembrane region" description="Helical" evidence="1">
    <location>
        <begin position="137"/>
        <end position="161"/>
    </location>
</feature>
<proteinExistence type="predicted"/>
<feature type="transmembrane region" description="Helical" evidence="1">
    <location>
        <begin position="284"/>
        <end position="302"/>
    </location>
</feature>
<keyword evidence="1" id="KW-1133">Transmembrane helix</keyword>